<dbReference type="GO" id="GO:0005886">
    <property type="term" value="C:plasma membrane"/>
    <property type="evidence" value="ECO:0007669"/>
    <property type="project" value="UniProtKB-SubCell"/>
</dbReference>
<keyword evidence="4 6" id="KW-1133">Transmembrane helix</keyword>
<comment type="subcellular location">
    <subcellularLocation>
        <location evidence="6">Cell membrane</location>
        <topology evidence="6">Multi-pass membrane protein</topology>
    </subcellularLocation>
    <subcellularLocation>
        <location evidence="1">Membrane</location>
        <topology evidence="1">Multi-pass membrane protein</topology>
    </subcellularLocation>
</comment>
<reference evidence="8 9" key="2">
    <citation type="submission" date="2016-06" db="EMBL/GenBank/DDBJ databases">
        <authorList>
            <person name="Rodrigo-Torres L."/>
            <person name="Arahal D.R."/>
        </authorList>
    </citation>
    <scope>NUCLEOTIDE SEQUENCE [LARGE SCALE GENOMIC DNA]</scope>
    <source>
        <strain evidence="8 9">CECT 5116</strain>
    </source>
</reference>
<dbReference type="InterPro" id="IPR002781">
    <property type="entry name" value="TM_pro_TauE-like"/>
</dbReference>
<evidence type="ECO:0000313" key="10">
    <source>
        <dbReference type="Proteomes" id="UP000092871"/>
    </source>
</evidence>
<feature type="transmembrane region" description="Helical" evidence="6">
    <location>
        <begin position="198"/>
        <end position="216"/>
    </location>
</feature>
<evidence type="ECO:0000256" key="4">
    <source>
        <dbReference type="ARBA" id="ARBA00022989"/>
    </source>
</evidence>
<evidence type="ECO:0000313" key="8">
    <source>
        <dbReference type="EMBL" id="SBT22107.1"/>
    </source>
</evidence>
<protein>
    <recommendedName>
        <fullName evidence="6">Probable membrane transporter protein</fullName>
    </recommendedName>
</protein>
<name>A0A1C3JP63_9GAMM</name>
<reference evidence="7 10" key="1">
    <citation type="submission" date="2016-06" db="EMBL/GenBank/DDBJ databases">
        <authorList>
            <person name="Kjaerup R.B."/>
            <person name="Dalgaard T.S."/>
            <person name="Juul-Madsen H.R."/>
        </authorList>
    </citation>
    <scope>NUCLEOTIDE SEQUENCE [LARGE SCALE GENOMIC DNA]</scope>
    <source>
        <strain evidence="7 10">CECT 5115</strain>
    </source>
</reference>
<evidence type="ECO:0000256" key="6">
    <source>
        <dbReference type="RuleBase" id="RU363041"/>
    </source>
</evidence>
<dbReference type="RefSeq" id="WP_067032901.1">
    <property type="nucleotide sequence ID" value="NZ_FLRA01000005.1"/>
</dbReference>
<sequence length="250" mass="26591">MTVSLVVLLFVIAFGAYIQTATGFGFGLVVLGIGGAFGLLPIADLAFIASALSIVNSISGLYGNVWRQAQFRQMFVFLAVALPMVAVGLYWLEHMGQYALNLLQGLLGCVMILVCLSSLLRPDPQAALSPSWHFGVSGAFAGMLSGLFSTAGPPISYLMYRQPVELIVIRATLLSVFLVLAGFRTSASLVSGLVTDDMIMVSVVGAPIVLLGTMLSRRYLLSLLPATIVKRIAMIMLLISGGILLLKALY</sequence>
<keyword evidence="9" id="KW-1185">Reference proteome</keyword>
<feature type="transmembrane region" description="Helical" evidence="6">
    <location>
        <begin position="74"/>
        <end position="92"/>
    </location>
</feature>
<keyword evidence="5 6" id="KW-0472">Membrane</keyword>
<evidence type="ECO:0000313" key="7">
    <source>
        <dbReference type="EMBL" id="SBT16942.1"/>
    </source>
</evidence>
<evidence type="ECO:0000256" key="2">
    <source>
        <dbReference type="ARBA" id="ARBA00009142"/>
    </source>
</evidence>
<evidence type="ECO:0000256" key="5">
    <source>
        <dbReference type="ARBA" id="ARBA00023136"/>
    </source>
</evidence>
<feature type="transmembrane region" description="Helical" evidence="6">
    <location>
        <begin position="132"/>
        <end position="155"/>
    </location>
</feature>
<evidence type="ECO:0000313" key="9">
    <source>
        <dbReference type="Proteomes" id="UP000092840"/>
    </source>
</evidence>
<evidence type="ECO:0000256" key="1">
    <source>
        <dbReference type="ARBA" id="ARBA00004141"/>
    </source>
</evidence>
<dbReference type="EMBL" id="FLRB01000015">
    <property type="protein sequence ID" value="SBT22107.1"/>
    <property type="molecule type" value="Genomic_DNA"/>
</dbReference>
<feature type="transmembrane region" description="Helical" evidence="6">
    <location>
        <begin position="39"/>
        <end position="62"/>
    </location>
</feature>
<keyword evidence="3 6" id="KW-0812">Transmembrane</keyword>
<organism evidence="7 10">
    <name type="scientific">Marinomonas gallaica</name>
    <dbReference type="NCBI Taxonomy" id="1806667"/>
    <lineage>
        <taxon>Bacteria</taxon>
        <taxon>Pseudomonadati</taxon>
        <taxon>Pseudomonadota</taxon>
        <taxon>Gammaproteobacteria</taxon>
        <taxon>Oceanospirillales</taxon>
        <taxon>Oceanospirillaceae</taxon>
        <taxon>Marinomonas</taxon>
    </lineage>
</organism>
<gene>
    <name evidence="7" type="ORF">MGA5115_01028</name>
    <name evidence="8" type="ORF">MGA5116_02720</name>
</gene>
<proteinExistence type="inferred from homology"/>
<comment type="similarity">
    <text evidence="2 6">Belongs to the 4-toluene sulfonate uptake permease (TSUP) (TC 2.A.102) family.</text>
</comment>
<keyword evidence="6" id="KW-1003">Cell membrane</keyword>
<dbReference type="EMBL" id="FLRA01000005">
    <property type="protein sequence ID" value="SBT16942.1"/>
    <property type="molecule type" value="Genomic_DNA"/>
</dbReference>
<dbReference type="Pfam" id="PF01925">
    <property type="entry name" value="TauE"/>
    <property type="match status" value="1"/>
</dbReference>
<feature type="transmembrane region" description="Helical" evidence="6">
    <location>
        <begin position="228"/>
        <end position="246"/>
    </location>
</feature>
<feature type="transmembrane region" description="Helical" evidence="6">
    <location>
        <begin position="98"/>
        <end position="120"/>
    </location>
</feature>
<evidence type="ECO:0000256" key="3">
    <source>
        <dbReference type="ARBA" id="ARBA00022692"/>
    </source>
</evidence>
<dbReference type="Proteomes" id="UP000092840">
    <property type="component" value="Unassembled WGS sequence"/>
</dbReference>
<dbReference type="AlphaFoldDB" id="A0A1C3JP63"/>
<dbReference type="Proteomes" id="UP000092871">
    <property type="component" value="Unassembled WGS sequence"/>
</dbReference>
<accession>A0A1C3JP63</accession>
<feature type="transmembrane region" description="Helical" evidence="6">
    <location>
        <begin position="167"/>
        <end position="186"/>
    </location>
</feature>